<reference evidence="2 3" key="1">
    <citation type="submission" date="2022-01" db="EMBL/GenBank/DDBJ databases">
        <title>A chromosomal length assembly of Cordylochernes scorpioides.</title>
        <authorList>
            <person name="Zeh D."/>
            <person name="Zeh J."/>
        </authorList>
    </citation>
    <scope>NUCLEOTIDE SEQUENCE [LARGE SCALE GENOMIC DNA]</scope>
    <source>
        <strain evidence="2">IN4F17</strain>
        <tissue evidence="2">Whole Body</tissue>
    </source>
</reference>
<proteinExistence type="predicted"/>
<dbReference type="Proteomes" id="UP001235939">
    <property type="component" value="Chromosome 08"/>
</dbReference>
<accession>A0ABY6KR52</accession>
<keyword evidence="3" id="KW-1185">Reference proteome</keyword>
<sequence length="99" mass="11454">MGPVNLSAPLRWAQDHRKAYELVMVCTDNQTQPSAAGVHPALALREYRETQALPQARLHEFHEFILLELFYDKQRPYPKVLFSTSNTSRVQELQVPSYI</sequence>
<dbReference type="Pfam" id="PF25045">
    <property type="entry name" value="vWA_Ro60"/>
    <property type="match status" value="1"/>
</dbReference>
<dbReference type="InterPro" id="IPR036465">
    <property type="entry name" value="vWFA_dom_sf"/>
</dbReference>
<protein>
    <submittedName>
        <fullName evidence="2">TROVE2</fullName>
    </submittedName>
</protein>
<gene>
    <name evidence="2" type="ORF">LAZ67_8002680</name>
</gene>
<dbReference type="Gene3D" id="3.40.50.410">
    <property type="entry name" value="von Willebrand factor, type A domain"/>
    <property type="match status" value="1"/>
</dbReference>
<dbReference type="InterPro" id="IPR056800">
    <property type="entry name" value="vWA_Ro60"/>
</dbReference>
<dbReference type="SUPFAM" id="SSF53300">
    <property type="entry name" value="vWA-like"/>
    <property type="match status" value="1"/>
</dbReference>
<evidence type="ECO:0000259" key="1">
    <source>
        <dbReference type="Pfam" id="PF25045"/>
    </source>
</evidence>
<evidence type="ECO:0000313" key="3">
    <source>
        <dbReference type="Proteomes" id="UP001235939"/>
    </source>
</evidence>
<name>A0ABY6KR52_9ARAC</name>
<feature type="domain" description="RNA-binding protein RO60 vWA" evidence="1">
    <location>
        <begin position="1"/>
        <end position="58"/>
    </location>
</feature>
<organism evidence="2 3">
    <name type="scientific">Cordylochernes scorpioides</name>
    <dbReference type="NCBI Taxonomy" id="51811"/>
    <lineage>
        <taxon>Eukaryota</taxon>
        <taxon>Metazoa</taxon>
        <taxon>Ecdysozoa</taxon>
        <taxon>Arthropoda</taxon>
        <taxon>Chelicerata</taxon>
        <taxon>Arachnida</taxon>
        <taxon>Pseudoscorpiones</taxon>
        <taxon>Cheliferoidea</taxon>
        <taxon>Chernetidae</taxon>
        <taxon>Cordylochernes</taxon>
    </lineage>
</organism>
<evidence type="ECO:0000313" key="2">
    <source>
        <dbReference type="EMBL" id="UYV71337.1"/>
    </source>
</evidence>
<dbReference type="EMBL" id="CP092870">
    <property type="protein sequence ID" value="UYV71337.1"/>
    <property type="molecule type" value="Genomic_DNA"/>
</dbReference>